<protein>
    <submittedName>
        <fullName evidence="2">SFRICE_036778</fullName>
    </submittedName>
</protein>
<sequence>MHNLTTFMNYVTGEARGSVRLLLTKNHPVPTPAFQAGAPLNPLDSPQNKLLFFLWYNPVNKKTDHLMVSNGCHPRTPETPEALQGRKLCNDFSRHRRGKSVRFLLTKNHPAFRAGAPVSPLGSPQLRNYESVG</sequence>
<feature type="region of interest" description="Disordered" evidence="1">
    <location>
        <begin position="114"/>
        <end position="133"/>
    </location>
</feature>
<name>A0A2H1WTV0_SPOFR</name>
<accession>A0A2H1WTV0</accession>
<dbReference type="AlphaFoldDB" id="A0A2H1WTV0"/>
<evidence type="ECO:0000313" key="2">
    <source>
        <dbReference type="EMBL" id="SOQ56481.1"/>
    </source>
</evidence>
<dbReference type="EMBL" id="ODYU01011008">
    <property type="protein sequence ID" value="SOQ56481.1"/>
    <property type="molecule type" value="Genomic_DNA"/>
</dbReference>
<organism evidence="2">
    <name type="scientific">Spodoptera frugiperda</name>
    <name type="common">Fall armyworm</name>
    <dbReference type="NCBI Taxonomy" id="7108"/>
    <lineage>
        <taxon>Eukaryota</taxon>
        <taxon>Metazoa</taxon>
        <taxon>Ecdysozoa</taxon>
        <taxon>Arthropoda</taxon>
        <taxon>Hexapoda</taxon>
        <taxon>Insecta</taxon>
        <taxon>Pterygota</taxon>
        <taxon>Neoptera</taxon>
        <taxon>Endopterygota</taxon>
        <taxon>Lepidoptera</taxon>
        <taxon>Glossata</taxon>
        <taxon>Ditrysia</taxon>
        <taxon>Noctuoidea</taxon>
        <taxon>Noctuidae</taxon>
        <taxon>Amphipyrinae</taxon>
        <taxon>Spodoptera</taxon>
    </lineage>
</organism>
<reference evidence="2" key="1">
    <citation type="submission" date="2016-07" db="EMBL/GenBank/DDBJ databases">
        <authorList>
            <person name="Bretaudeau A."/>
        </authorList>
    </citation>
    <scope>NUCLEOTIDE SEQUENCE</scope>
    <source>
        <strain evidence="2">Rice</strain>
        <tissue evidence="2">Whole body</tissue>
    </source>
</reference>
<evidence type="ECO:0000256" key="1">
    <source>
        <dbReference type="SAM" id="MobiDB-lite"/>
    </source>
</evidence>
<gene>
    <name evidence="2" type="ORF">SFRICE_036778</name>
</gene>
<proteinExistence type="predicted"/>